<proteinExistence type="predicted"/>
<protein>
    <submittedName>
        <fullName evidence="1">Uncharacterized protein</fullName>
    </submittedName>
</protein>
<name>A0A2P2PG85_RHIMU</name>
<accession>A0A2P2PG85</accession>
<reference evidence="1" key="1">
    <citation type="submission" date="2018-02" db="EMBL/GenBank/DDBJ databases">
        <title>Rhizophora mucronata_Transcriptome.</title>
        <authorList>
            <person name="Meera S.P."/>
            <person name="Sreeshan A."/>
            <person name="Augustine A."/>
        </authorList>
    </citation>
    <scope>NUCLEOTIDE SEQUENCE</scope>
    <source>
        <tissue evidence="1">Leaf</tissue>
    </source>
</reference>
<dbReference type="AlphaFoldDB" id="A0A2P2PG85"/>
<dbReference type="EMBL" id="GGEC01073279">
    <property type="protein sequence ID" value="MBX53763.1"/>
    <property type="molecule type" value="Transcribed_RNA"/>
</dbReference>
<organism evidence="1">
    <name type="scientific">Rhizophora mucronata</name>
    <name type="common">Asiatic mangrove</name>
    <dbReference type="NCBI Taxonomy" id="61149"/>
    <lineage>
        <taxon>Eukaryota</taxon>
        <taxon>Viridiplantae</taxon>
        <taxon>Streptophyta</taxon>
        <taxon>Embryophyta</taxon>
        <taxon>Tracheophyta</taxon>
        <taxon>Spermatophyta</taxon>
        <taxon>Magnoliopsida</taxon>
        <taxon>eudicotyledons</taxon>
        <taxon>Gunneridae</taxon>
        <taxon>Pentapetalae</taxon>
        <taxon>rosids</taxon>
        <taxon>fabids</taxon>
        <taxon>Malpighiales</taxon>
        <taxon>Rhizophoraceae</taxon>
        <taxon>Rhizophora</taxon>
    </lineage>
</organism>
<evidence type="ECO:0000313" key="1">
    <source>
        <dbReference type="EMBL" id="MBX53763.1"/>
    </source>
</evidence>
<sequence>MLKKTFFLLISQRKHSTP</sequence>